<organism evidence="7 8">
    <name type="scientific">Rhodnius prolixus</name>
    <name type="common">Triatomid bug</name>
    <dbReference type="NCBI Taxonomy" id="13249"/>
    <lineage>
        <taxon>Eukaryota</taxon>
        <taxon>Metazoa</taxon>
        <taxon>Ecdysozoa</taxon>
        <taxon>Arthropoda</taxon>
        <taxon>Hexapoda</taxon>
        <taxon>Insecta</taxon>
        <taxon>Pterygota</taxon>
        <taxon>Neoptera</taxon>
        <taxon>Paraneoptera</taxon>
        <taxon>Hemiptera</taxon>
        <taxon>Heteroptera</taxon>
        <taxon>Panheteroptera</taxon>
        <taxon>Cimicomorpha</taxon>
        <taxon>Reduviidae</taxon>
        <taxon>Triatominae</taxon>
        <taxon>Rhodnius</taxon>
    </lineage>
</organism>
<evidence type="ECO:0000256" key="5">
    <source>
        <dbReference type="ARBA" id="ARBA00023242"/>
    </source>
</evidence>
<dbReference type="PANTHER" id="PTHR11380">
    <property type="entry name" value="TRANSCRIPTION INITIATION FACTOR TFIID/SUPT3-RELATED"/>
    <property type="match status" value="1"/>
</dbReference>
<dbReference type="eggNOG" id="KOG3902">
    <property type="taxonomic scope" value="Eukaryota"/>
</dbReference>
<sequence length="80" mass="8851">MSKDIQMMMFGLGDCPDPLLETAQLIEIIVLEQMISLLYQAKEVADLRGAPAVGPEDVLFLMRNNIIALKRLISYLGASL</sequence>
<dbReference type="PANTHER" id="PTHR11380:SF16">
    <property type="entry name" value="TRANSCRIPTION INITIATION PROTEIN SPT3 HOMOLOG"/>
    <property type="match status" value="1"/>
</dbReference>
<dbReference type="GO" id="GO:0000124">
    <property type="term" value="C:SAGA complex"/>
    <property type="evidence" value="ECO:0007669"/>
    <property type="project" value="UniProtKB-ARBA"/>
</dbReference>
<evidence type="ECO:0000256" key="2">
    <source>
        <dbReference type="ARBA" id="ARBA00023015"/>
    </source>
</evidence>
<evidence type="ECO:0000313" key="8">
    <source>
        <dbReference type="Proteomes" id="UP000015103"/>
    </source>
</evidence>
<dbReference type="EnsemblMetazoa" id="RPRC004164-RA">
    <property type="protein sequence ID" value="RPRC004164-PA"/>
    <property type="gene ID" value="RPRC004164"/>
</dbReference>
<evidence type="ECO:0000256" key="1">
    <source>
        <dbReference type="ARBA" id="ARBA00004123"/>
    </source>
</evidence>
<dbReference type="GO" id="GO:0005634">
    <property type="term" value="C:nucleus"/>
    <property type="evidence" value="ECO:0007669"/>
    <property type="project" value="UniProtKB-SubCell"/>
</dbReference>
<keyword evidence="2" id="KW-0805">Transcription regulation</keyword>
<dbReference type="AlphaFoldDB" id="T1HJE1"/>
<dbReference type="Proteomes" id="UP000015103">
    <property type="component" value="Unassembled WGS sequence"/>
</dbReference>
<comment type="similarity">
    <text evidence="6">Belongs to the SPT3 family.</text>
</comment>
<dbReference type="GO" id="GO:0003713">
    <property type="term" value="F:transcription coactivator activity"/>
    <property type="evidence" value="ECO:0007669"/>
    <property type="project" value="TreeGrafter"/>
</dbReference>
<name>T1HJE1_RHOPR</name>
<dbReference type="GO" id="GO:0046982">
    <property type="term" value="F:protein heterodimerization activity"/>
    <property type="evidence" value="ECO:0007669"/>
    <property type="project" value="InterPro"/>
</dbReference>
<comment type="subcellular location">
    <subcellularLocation>
        <location evidence="1">Nucleus</location>
    </subcellularLocation>
</comment>
<dbReference type="GO" id="GO:0006366">
    <property type="term" value="P:transcription by RNA polymerase II"/>
    <property type="evidence" value="ECO:0007669"/>
    <property type="project" value="InterPro"/>
</dbReference>
<keyword evidence="8" id="KW-1185">Reference proteome</keyword>
<dbReference type="STRING" id="13249.T1HJE1"/>
<proteinExistence type="inferred from homology"/>
<dbReference type="Pfam" id="PF02269">
    <property type="entry name" value="TFIID-18kDa"/>
    <property type="match status" value="1"/>
</dbReference>
<reference evidence="7" key="1">
    <citation type="submission" date="2015-05" db="UniProtKB">
        <authorList>
            <consortium name="EnsemblMetazoa"/>
        </authorList>
    </citation>
    <scope>IDENTIFICATION</scope>
</reference>
<dbReference type="InParanoid" id="T1HJE1"/>
<dbReference type="FunFam" id="1.10.20.10:FF:000023">
    <property type="entry name" value="transcription initiation protein SPT3 homolog"/>
    <property type="match status" value="1"/>
</dbReference>
<evidence type="ECO:0000256" key="3">
    <source>
        <dbReference type="ARBA" id="ARBA00023159"/>
    </source>
</evidence>
<dbReference type="EMBL" id="ACPB03029366">
    <property type="status" value="NOT_ANNOTATED_CDS"/>
    <property type="molecule type" value="Genomic_DNA"/>
</dbReference>
<dbReference type="InterPro" id="IPR009072">
    <property type="entry name" value="Histone-fold"/>
</dbReference>
<evidence type="ECO:0000256" key="4">
    <source>
        <dbReference type="ARBA" id="ARBA00023163"/>
    </source>
</evidence>
<keyword evidence="4" id="KW-0804">Transcription</keyword>
<dbReference type="GO" id="GO:0006357">
    <property type="term" value="P:regulation of transcription by RNA polymerase II"/>
    <property type="evidence" value="ECO:0007669"/>
    <property type="project" value="UniProtKB-ARBA"/>
</dbReference>
<dbReference type="Gene3D" id="1.10.20.10">
    <property type="entry name" value="Histone, subunit A"/>
    <property type="match status" value="1"/>
</dbReference>
<protein>
    <submittedName>
        <fullName evidence="7">Uncharacterized protein</fullName>
    </submittedName>
</protein>
<keyword evidence="3" id="KW-0010">Activator</keyword>
<dbReference type="CDD" id="cd07978">
    <property type="entry name" value="HFD_TAF13"/>
    <property type="match status" value="1"/>
</dbReference>
<evidence type="ECO:0000313" key="7">
    <source>
        <dbReference type="EnsemblMetazoa" id="RPRC004164-PA"/>
    </source>
</evidence>
<dbReference type="InterPro" id="IPR003195">
    <property type="entry name" value="TFIID_TAF13"/>
</dbReference>
<keyword evidence="5" id="KW-0539">Nucleus</keyword>
<dbReference type="SUPFAM" id="SSF47113">
    <property type="entry name" value="Histone-fold"/>
    <property type="match status" value="1"/>
</dbReference>
<dbReference type="HOGENOM" id="CLU_2592733_0_0_1"/>
<evidence type="ECO:0000256" key="6">
    <source>
        <dbReference type="ARBA" id="ARBA00061274"/>
    </source>
</evidence>
<dbReference type="VEuPathDB" id="VectorBase:RPRC004164"/>
<accession>T1HJE1</accession>